<evidence type="ECO:0000313" key="1">
    <source>
        <dbReference type="Proteomes" id="UP000694864"/>
    </source>
</evidence>
<evidence type="ECO:0000313" key="2">
    <source>
        <dbReference type="RefSeq" id="XP_010453272.1"/>
    </source>
</evidence>
<gene>
    <name evidence="2" type="primary">LOC104735222</name>
</gene>
<proteinExistence type="predicted"/>
<accession>A0ABM0VAA7</accession>
<dbReference type="GeneID" id="104735222"/>
<organism evidence="1 2">
    <name type="scientific">Camelina sativa</name>
    <name type="common">False flax</name>
    <name type="synonym">Myagrum sativum</name>
    <dbReference type="NCBI Taxonomy" id="90675"/>
    <lineage>
        <taxon>Eukaryota</taxon>
        <taxon>Viridiplantae</taxon>
        <taxon>Streptophyta</taxon>
        <taxon>Embryophyta</taxon>
        <taxon>Tracheophyta</taxon>
        <taxon>Spermatophyta</taxon>
        <taxon>Magnoliopsida</taxon>
        <taxon>eudicotyledons</taxon>
        <taxon>Gunneridae</taxon>
        <taxon>Pentapetalae</taxon>
        <taxon>rosids</taxon>
        <taxon>malvids</taxon>
        <taxon>Brassicales</taxon>
        <taxon>Brassicaceae</taxon>
        <taxon>Camelineae</taxon>
        <taxon>Camelina</taxon>
    </lineage>
</organism>
<dbReference type="RefSeq" id="XP_010453272.1">
    <property type="nucleotide sequence ID" value="XM_010454970.1"/>
</dbReference>
<dbReference type="Proteomes" id="UP000694864">
    <property type="component" value="Chromosome 13"/>
</dbReference>
<name>A0ABM0VAA7_CAMSA</name>
<keyword evidence="1" id="KW-1185">Reference proteome</keyword>
<protein>
    <submittedName>
        <fullName evidence="2">Uncharacterized protein LOC104735222</fullName>
    </submittedName>
</protein>
<reference evidence="1" key="1">
    <citation type="journal article" date="2014" name="Nat. Commun.">
        <title>The emerging biofuel crop Camelina sativa retains a highly undifferentiated hexaploid genome structure.</title>
        <authorList>
            <person name="Kagale S."/>
            <person name="Koh C."/>
            <person name="Nixon J."/>
            <person name="Bollina V."/>
            <person name="Clarke W.E."/>
            <person name="Tuteja R."/>
            <person name="Spillane C."/>
            <person name="Robinson S.J."/>
            <person name="Links M.G."/>
            <person name="Clarke C."/>
            <person name="Higgins E.E."/>
            <person name="Huebert T."/>
            <person name="Sharpe A.G."/>
            <person name="Parkin I.A."/>
        </authorList>
    </citation>
    <scope>NUCLEOTIDE SEQUENCE [LARGE SCALE GENOMIC DNA]</scope>
    <source>
        <strain evidence="1">cv. DH55</strain>
    </source>
</reference>
<reference evidence="2" key="2">
    <citation type="submission" date="2025-08" db="UniProtKB">
        <authorList>
            <consortium name="RefSeq"/>
        </authorList>
    </citation>
    <scope>IDENTIFICATION</scope>
    <source>
        <tissue evidence="2">Leaf</tissue>
    </source>
</reference>
<sequence>MEYRVTAYQTLLSDLDNLNEFYIGSPHLTDFLTVISEMRRGLHQLKWITIAIYQDLGRNLIASGPGTKDLYKRMDRGIYALKVFLFSRPSDTEWHQKFYTVRKEFANAIVQLLIHENKVYNYKVHQLQSLSQFEKWAIREMKPIVYAEVKEWSKMDPPPR</sequence>